<evidence type="ECO:0000313" key="2">
    <source>
        <dbReference type="EMBL" id="KJE75985.1"/>
    </source>
</evidence>
<sequence length="151" mass="16132">MPLHWLTRQQNLQSRETTDGFIDLITLIFASVLVLVVLIPFVIGTVRIVVLKQQLDQRAWNLLRAATTQGLSPPSTLRIDGQSVSVALQGSLSGCSVNRLTLSTNTTLPGLALLGRSISSYQVTGSATIAIGGYRNPDSEGINCAVTIQGN</sequence>
<dbReference type="STRING" id="1121877.FEAC_22820"/>
<gene>
    <name evidence="2" type="ORF">FEAC_22820</name>
</gene>
<dbReference type="Proteomes" id="UP000032336">
    <property type="component" value="Unassembled WGS sequence"/>
</dbReference>
<name>A0A0D8FRU3_9ACTN</name>
<keyword evidence="1" id="KW-0472">Membrane</keyword>
<organism evidence="2 3">
    <name type="scientific">Ferrimicrobium acidiphilum DSM 19497</name>
    <dbReference type="NCBI Taxonomy" id="1121877"/>
    <lineage>
        <taxon>Bacteria</taxon>
        <taxon>Bacillati</taxon>
        <taxon>Actinomycetota</taxon>
        <taxon>Acidimicrobiia</taxon>
        <taxon>Acidimicrobiales</taxon>
        <taxon>Acidimicrobiaceae</taxon>
        <taxon>Ferrimicrobium</taxon>
    </lineage>
</organism>
<evidence type="ECO:0000256" key="1">
    <source>
        <dbReference type="SAM" id="Phobius"/>
    </source>
</evidence>
<dbReference type="EMBL" id="JXUW01000024">
    <property type="protein sequence ID" value="KJE75985.1"/>
    <property type="molecule type" value="Genomic_DNA"/>
</dbReference>
<proteinExistence type="predicted"/>
<dbReference type="AlphaFoldDB" id="A0A0D8FRU3"/>
<feature type="transmembrane region" description="Helical" evidence="1">
    <location>
        <begin position="20"/>
        <end position="50"/>
    </location>
</feature>
<reference evidence="2 3" key="1">
    <citation type="submission" date="2015-01" db="EMBL/GenBank/DDBJ databases">
        <title>Draft genome of the acidophilic iron oxidizer Ferrimicrobium acidiphilum strain T23.</title>
        <authorList>
            <person name="Poehlein A."/>
            <person name="Eisen S."/>
            <person name="Schloemann M."/>
            <person name="Johnson B.D."/>
            <person name="Daniel R."/>
            <person name="Muehling M."/>
        </authorList>
    </citation>
    <scope>NUCLEOTIDE SEQUENCE [LARGE SCALE GENOMIC DNA]</scope>
    <source>
        <strain evidence="2 3">T23</strain>
    </source>
</reference>
<accession>A0A0D8FRU3</accession>
<dbReference type="GeneID" id="78373333"/>
<keyword evidence="1" id="KW-0812">Transmembrane</keyword>
<dbReference type="RefSeq" id="WP_035390282.1">
    <property type="nucleotide sequence ID" value="NZ_JQKF01000022.1"/>
</dbReference>
<comment type="caution">
    <text evidence="2">The sequence shown here is derived from an EMBL/GenBank/DDBJ whole genome shotgun (WGS) entry which is preliminary data.</text>
</comment>
<keyword evidence="3" id="KW-1185">Reference proteome</keyword>
<keyword evidence="1" id="KW-1133">Transmembrane helix</keyword>
<evidence type="ECO:0000313" key="3">
    <source>
        <dbReference type="Proteomes" id="UP000032336"/>
    </source>
</evidence>
<protein>
    <submittedName>
        <fullName evidence="2">Uncharacterized protein</fullName>
    </submittedName>
</protein>